<organism evidence="9 10">
    <name type="scientific">Saccharomyces mikatae IFO 1815</name>
    <dbReference type="NCBI Taxonomy" id="226126"/>
    <lineage>
        <taxon>Eukaryota</taxon>
        <taxon>Fungi</taxon>
        <taxon>Dikarya</taxon>
        <taxon>Ascomycota</taxon>
        <taxon>Saccharomycotina</taxon>
        <taxon>Saccharomycetes</taxon>
        <taxon>Saccharomycetales</taxon>
        <taxon>Saccharomycetaceae</taxon>
        <taxon>Saccharomyces</taxon>
    </lineage>
</organism>
<sequence>MAINEFQVESHISSKQLNNQSVSLIVPRLTRDKIHNSMYYKVNLSNESLRGNTMVELLKVIVGTLGTSRGQDGHLHMVVLGGVEFKCILMKLIEIRPNFEQLNFLLNVKNANNFNSKYIIALILVYARLQYYYLNDKNNNDNDEDNLIKLFKVQLYKYSQQYFKLKSFPLQKDCFAHSYNQELCIIHVDELVDWLVTQDHIWGMPLGKCQWNKIYDSDEESSSSESESEDESDTGSES</sequence>
<evidence type="ECO:0000256" key="5">
    <source>
        <dbReference type="ARBA" id="ARBA00023187"/>
    </source>
</evidence>
<protein>
    <recommendedName>
        <fullName evidence="7">Pre-mRNA-splicing factor 38</fullName>
    </recommendedName>
</protein>
<evidence type="ECO:0000256" key="7">
    <source>
        <dbReference type="RuleBase" id="RU367025"/>
    </source>
</evidence>
<name>A0AA35IXH7_SACMI</name>
<evidence type="ECO:0000256" key="1">
    <source>
        <dbReference type="ARBA" id="ARBA00004123"/>
    </source>
</evidence>
<dbReference type="PANTHER" id="PTHR23142">
    <property type="entry name" value="PRE-MRNA-SPLICING FACTOR 38A-RELATED"/>
    <property type="match status" value="1"/>
</dbReference>
<keyword evidence="10" id="KW-1185">Reference proteome</keyword>
<evidence type="ECO:0000256" key="2">
    <source>
        <dbReference type="ARBA" id="ARBA00006164"/>
    </source>
</evidence>
<dbReference type="GO" id="GO:0000398">
    <property type="term" value="P:mRNA splicing, via spliceosome"/>
    <property type="evidence" value="ECO:0007669"/>
    <property type="project" value="UniProtKB-UniRule"/>
</dbReference>
<feature type="region of interest" description="Disordered" evidence="8">
    <location>
        <begin position="217"/>
        <end position="238"/>
    </location>
</feature>
<comment type="function">
    <text evidence="7">Required for pre-mRNA splicing.</text>
</comment>
<keyword evidence="4 7" id="KW-0747">Spliceosome</keyword>
<accession>A0AA35IXH7</accession>
<dbReference type="GeneID" id="80917981"/>
<dbReference type="Pfam" id="PF03371">
    <property type="entry name" value="PRP38"/>
    <property type="match status" value="1"/>
</dbReference>
<dbReference type="GO" id="GO:0005681">
    <property type="term" value="C:spliceosomal complex"/>
    <property type="evidence" value="ECO:0007669"/>
    <property type="project" value="UniProtKB-KW"/>
</dbReference>
<evidence type="ECO:0000256" key="6">
    <source>
        <dbReference type="ARBA" id="ARBA00023242"/>
    </source>
</evidence>
<evidence type="ECO:0000313" key="10">
    <source>
        <dbReference type="Proteomes" id="UP001161438"/>
    </source>
</evidence>
<gene>
    <name evidence="9" type="primary">SMKI06G1180</name>
    <name evidence="9" type="ORF">SMKI_06G1180</name>
</gene>
<keyword evidence="6 7" id="KW-0539">Nucleus</keyword>
<dbReference type="Proteomes" id="UP001161438">
    <property type="component" value="Chromosome 6"/>
</dbReference>
<comment type="subcellular location">
    <subcellularLocation>
        <location evidence="1 7">Nucleus</location>
    </subcellularLocation>
</comment>
<reference evidence="9" key="1">
    <citation type="submission" date="2022-10" db="EMBL/GenBank/DDBJ databases">
        <authorList>
            <person name="Byrne P K."/>
        </authorList>
    </citation>
    <scope>NUCLEOTIDE SEQUENCE</scope>
    <source>
        <strain evidence="9">IFO1815</strain>
    </source>
</reference>
<keyword evidence="5 7" id="KW-0508">mRNA splicing</keyword>
<keyword evidence="3 7" id="KW-0507">mRNA processing</keyword>
<evidence type="ECO:0000256" key="4">
    <source>
        <dbReference type="ARBA" id="ARBA00022728"/>
    </source>
</evidence>
<proteinExistence type="inferred from homology"/>
<evidence type="ECO:0000313" key="9">
    <source>
        <dbReference type="EMBL" id="CAI4038770.1"/>
    </source>
</evidence>
<comment type="similarity">
    <text evidence="2 7">Belongs to the PRP38 family.</text>
</comment>
<evidence type="ECO:0000256" key="3">
    <source>
        <dbReference type="ARBA" id="ARBA00022664"/>
    </source>
</evidence>
<evidence type="ECO:0000256" key="8">
    <source>
        <dbReference type="SAM" id="MobiDB-lite"/>
    </source>
</evidence>
<dbReference type="AlphaFoldDB" id="A0AA35IXH7"/>
<dbReference type="InterPro" id="IPR005037">
    <property type="entry name" value="PRP38"/>
</dbReference>
<dbReference type="RefSeq" id="XP_056081885.1">
    <property type="nucleotide sequence ID" value="XM_056222167.1"/>
</dbReference>
<dbReference type="EMBL" id="OX365762">
    <property type="protein sequence ID" value="CAI4038770.1"/>
    <property type="molecule type" value="Genomic_DNA"/>
</dbReference>